<accession>A0A918XTZ5</accession>
<protein>
    <submittedName>
        <fullName evidence="1">Uncharacterized protein</fullName>
    </submittedName>
</protein>
<dbReference type="EMBL" id="BMZS01000007">
    <property type="protein sequence ID" value="GHD54194.1"/>
    <property type="molecule type" value="Genomic_DNA"/>
</dbReference>
<evidence type="ECO:0000313" key="1">
    <source>
        <dbReference type="EMBL" id="GHD54194.1"/>
    </source>
</evidence>
<keyword evidence="2" id="KW-1185">Reference proteome</keyword>
<gene>
    <name evidence="1" type="ORF">GCM10017083_31430</name>
</gene>
<dbReference type="RefSeq" id="WP_189991272.1">
    <property type="nucleotide sequence ID" value="NZ_BMZS01000007.1"/>
</dbReference>
<reference evidence="1" key="1">
    <citation type="journal article" date="2014" name="Int. J. Syst. Evol. Microbiol.">
        <title>Complete genome sequence of Corynebacterium casei LMG S-19264T (=DSM 44701T), isolated from a smear-ripened cheese.</title>
        <authorList>
            <consortium name="US DOE Joint Genome Institute (JGI-PGF)"/>
            <person name="Walter F."/>
            <person name="Albersmeier A."/>
            <person name="Kalinowski J."/>
            <person name="Ruckert C."/>
        </authorList>
    </citation>
    <scope>NUCLEOTIDE SEQUENCE</scope>
    <source>
        <strain evidence="1">KCTC 42651</strain>
    </source>
</reference>
<name>A0A918XTZ5_9PROT</name>
<organism evidence="1 2">
    <name type="scientific">Thalassobaculum fulvum</name>
    <dbReference type="NCBI Taxonomy" id="1633335"/>
    <lineage>
        <taxon>Bacteria</taxon>
        <taxon>Pseudomonadati</taxon>
        <taxon>Pseudomonadota</taxon>
        <taxon>Alphaproteobacteria</taxon>
        <taxon>Rhodospirillales</taxon>
        <taxon>Thalassobaculaceae</taxon>
        <taxon>Thalassobaculum</taxon>
    </lineage>
</organism>
<dbReference type="Proteomes" id="UP000630353">
    <property type="component" value="Unassembled WGS sequence"/>
</dbReference>
<dbReference type="AlphaFoldDB" id="A0A918XTZ5"/>
<proteinExistence type="predicted"/>
<comment type="caution">
    <text evidence="1">The sequence shown here is derived from an EMBL/GenBank/DDBJ whole genome shotgun (WGS) entry which is preliminary data.</text>
</comment>
<reference evidence="1" key="2">
    <citation type="submission" date="2020-09" db="EMBL/GenBank/DDBJ databases">
        <authorList>
            <person name="Sun Q."/>
            <person name="Kim S."/>
        </authorList>
    </citation>
    <scope>NUCLEOTIDE SEQUENCE</scope>
    <source>
        <strain evidence="1">KCTC 42651</strain>
    </source>
</reference>
<evidence type="ECO:0000313" key="2">
    <source>
        <dbReference type="Proteomes" id="UP000630353"/>
    </source>
</evidence>
<sequence>MLTFEDCLALAELTEEEIAAIAEHEHLPAIVAAELGNYLVHDDKGVPVIRRMILDDIEAARARGDSRHALALKMVLKHFVETHPSVKGDRGD</sequence>